<dbReference type="EMBL" id="UFZA01000001">
    <property type="protein sequence ID" value="STE01861.1"/>
    <property type="molecule type" value="Genomic_DNA"/>
</dbReference>
<dbReference type="RefSeq" id="WP_000058705.1">
    <property type="nucleotide sequence ID" value="NZ_AP017610.1"/>
</dbReference>
<evidence type="ECO:0000313" key="8">
    <source>
        <dbReference type="Proteomes" id="UP000392867"/>
    </source>
</evidence>
<dbReference type="Proteomes" id="UP000188967">
    <property type="component" value="Unassembled WGS sequence"/>
</dbReference>
<dbReference type="EMBL" id="MTPS01000332">
    <property type="protein sequence ID" value="ONG32937.1"/>
    <property type="molecule type" value="Genomic_DNA"/>
</dbReference>
<evidence type="ECO:0000313" key="7">
    <source>
        <dbReference type="Proteomes" id="UP000255164"/>
    </source>
</evidence>
<evidence type="ECO:0000313" key="5">
    <source>
        <dbReference type="EMBL" id="STE01861.1"/>
    </source>
</evidence>
<evidence type="ECO:0000313" key="10">
    <source>
        <dbReference type="Proteomes" id="UP000587626"/>
    </source>
</evidence>
<dbReference type="Proteomes" id="UP000255164">
    <property type="component" value="Unassembled WGS sequence"/>
</dbReference>
<reference evidence="1 9" key="5">
    <citation type="submission" date="2019-08" db="EMBL/GenBank/DDBJ databases">
        <authorList>
            <consortium name="NARMS: The National Antimicrobial Resistance Monitoring System"/>
        </authorList>
    </citation>
    <scope>NUCLEOTIDE SEQUENCE [LARGE SCALE GENOMIC DNA]</scope>
    <source>
        <strain evidence="1 9">19MD07CB01-EC</strain>
    </source>
</reference>
<dbReference type="Proteomes" id="UP000531962">
    <property type="component" value="Unassembled WGS sequence"/>
</dbReference>
<evidence type="ECO:0000313" key="2">
    <source>
        <dbReference type="EMBL" id="EFM7862324.1"/>
    </source>
</evidence>
<dbReference type="Proteomes" id="UP000392867">
    <property type="component" value="Unassembled WGS sequence"/>
</dbReference>
<name>A0A0L6NCC0_ECOLX</name>
<evidence type="ECO:0000313" key="9">
    <source>
        <dbReference type="Proteomes" id="UP000531962"/>
    </source>
</evidence>
<reference evidence="5 7" key="2">
    <citation type="submission" date="2018-06" db="EMBL/GenBank/DDBJ databases">
        <authorList>
            <consortium name="Pathogen Informatics"/>
            <person name="Doyle S."/>
        </authorList>
    </citation>
    <scope>NUCLEOTIDE SEQUENCE [LARGE SCALE GENOMIC DNA]</scope>
    <source>
        <strain evidence="5 7">NCTC10082</strain>
    </source>
</reference>
<dbReference type="EMBL" id="AASKVF010000028">
    <property type="protein sequence ID" value="EFD6886175.1"/>
    <property type="molecule type" value="Genomic_DNA"/>
</dbReference>
<dbReference type="EMBL" id="AATLXB010000051">
    <property type="protein sequence ID" value="EFM7862324.1"/>
    <property type="molecule type" value="Genomic_DNA"/>
</dbReference>
<evidence type="ECO:0000313" key="6">
    <source>
        <dbReference type="Proteomes" id="UP000188967"/>
    </source>
</evidence>
<sequence length="176" mass="20023">MSLRRMTSGELTLARSIFENTIDYSKVWIHNEKYLPGQGERTAMTPNGEMYYPDAVYSSDYSSQAMPGDRETVAGASHLFIHEMMHVWQYQKGYAVKLRGLFSWAANYHYDLNLQSISSYSMEQQASIVADYWLLINYGLVADLANVNYVGDTTESVNTLSEKYKKVLNLFPAGVI</sequence>
<dbReference type="Proteomes" id="UP000587626">
    <property type="component" value="Unassembled WGS sequence"/>
</dbReference>
<evidence type="ECO:0000313" key="4">
    <source>
        <dbReference type="EMBL" id="ONG32937.1"/>
    </source>
</evidence>
<gene>
    <name evidence="2" type="ORF">B6R15_003620</name>
    <name evidence="4" type="ORF">BXT93_19120</name>
    <name evidence="3" type="ORF">FVB16_21280</name>
    <name evidence="1" type="ORF">FZU14_18450</name>
    <name evidence="5" type="ORF">NCTC10082_00130</name>
</gene>
<accession>A0A0L6NCC0</accession>
<organism evidence="3 8">
    <name type="scientific">Escherichia coli</name>
    <dbReference type="NCBI Taxonomy" id="562"/>
    <lineage>
        <taxon>Bacteria</taxon>
        <taxon>Pseudomonadati</taxon>
        <taxon>Pseudomonadota</taxon>
        <taxon>Gammaproteobacteria</taxon>
        <taxon>Enterobacterales</taxon>
        <taxon>Enterobacteriaceae</taxon>
        <taxon>Escherichia</taxon>
    </lineage>
</organism>
<reference evidence="2 10" key="3">
    <citation type="submission" date="2018-08" db="EMBL/GenBank/DDBJ databases">
        <authorList>
            <consortium name="GenomeTrakr network: Whole genome sequencing for foodborne pathogen traceback"/>
        </authorList>
    </citation>
    <scope>NUCLEOTIDE SEQUENCE [LARGE SCALE GENOMIC DNA]</scope>
    <source>
        <strain evidence="2 10">NC_STEC194</strain>
    </source>
</reference>
<protein>
    <submittedName>
        <fullName evidence="5">Putative type VI secretion protein</fullName>
    </submittedName>
    <submittedName>
        <fullName evidence="3">Type IV secretion protein Rhs</fullName>
    </submittedName>
</protein>
<proteinExistence type="predicted"/>
<evidence type="ECO:0000313" key="3">
    <source>
        <dbReference type="EMBL" id="MPU51315.1"/>
    </source>
</evidence>
<dbReference type="AlphaFoldDB" id="A0A0L6NCC0"/>
<dbReference type="EMBL" id="VOTT01000662">
    <property type="protein sequence ID" value="MPU51315.1"/>
    <property type="molecule type" value="Genomic_DNA"/>
</dbReference>
<reference evidence="3 8" key="4">
    <citation type="submission" date="2019-08" db="EMBL/GenBank/DDBJ databases">
        <title>Identification of Water Treatment Resistant and Multidrug Resistant Urinary Pathogenic Escherichia coli in Wastewater.</title>
        <authorList>
            <person name="Neumann N."/>
        </authorList>
    </citation>
    <scope>NUCLEOTIDE SEQUENCE [LARGE SCALE GENOMIC DNA]</scope>
    <source>
        <strain evidence="3 8">WU2356</strain>
    </source>
</reference>
<reference evidence="4 6" key="1">
    <citation type="submission" date="2017-01" db="EMBL/GenBank/DDBJ databases">
        <title>Draft genome sequence of an E. coli strain isolated from human, in Amazon, Brazil.</title>
        <authorList>
            <person name="Moura Q."/>
            <person name="Fernandes M.R."/>
            <person name="Cerdeira L."/>
            <person name="Vianello M."/>
            <person name="Souza T.A."/>
            <person name="Ienne S."/>
            <person name="Lincopan N."/>
        </authorList>
    </citation>
    <scope>NUCLEOTIDE SEQUENCE [LARGE SCALE GENOMIC DNA]</scope>
    <source>
        <strain evidence="4 6">ICBEcBL-II-13</strain>
    </source>
</reference>
<evidence type="ECO:0000313" key="1">
    <source>
        <dbReference type="EMBL" id="EFD6886175.1"/>
    </source>
</evidence>